<evidence type="ECO:0000256" key="3">
    <source>
        <dbReference type="ARBA" id="ARBA00023163"/>
    </source>
</evidence>
<dbReference type="EMBL" id="SGXC01000002">
    <property type="protein sequence ID" value="RZS81436.1"/>
    <property type="molecule type" value="Genomic_DNA"/>
</dbReference>
<feature type="domain" description="HTH araC/xylS-type" evidence="4">
    <location>
        <begin position="226"/>
        <end position="325"/>
    </location>
</feature>
<sequence length="344" mass="38165">MSTTPPPCVPEHLSSHDVEPGLRFDAWRERAHQWVEMLPPPPGTELDAELLTLRSSTCIFGTMRSSAYEMRAASRRLAHAPEMVVVTLIQAGELIRDAAPGEPQRVGPGNLGLYDPWRIGNYRWSQGSREVFLALPRDEVRAALGREPGNVPIPLEHCALAPALASQLNHLALLTRQPQKLDGMEYASLLEGTRTLALLMLRNLGRQGSSQEQSDLEDDLNGGRHAAALRFMEREAHRHDLDVAAVARGAGCSRTRLYAAFASRGETVMGALREIRLQRAKALIERSPRLHIGSLSWRCGFADQSAFSKLFRLRFGLLPSEWHHRTWSSPAAEAVARARSQDPC</sequence>
<dbReference type="PANTHER" id="PTHR46796:SF7">
    <property type="entry name" value="ARAC FAMILY TRANSCRIPTIONAL REGULATOR"/>
    <property type="match status" value="1"/>
</dbReference>
<dbReference type="RefSeq" id="WP_130359237.1">
    <property type="nucleotide sequence ID" value="NZ_SGXC01000002.1"/>
</dbReference>
<dbReference type="PROSITE" id="PS01124">
    <property type="entry name" value="HTH_ARAC_FAMILY_2"/>
    <property type="match status" value="1"/>
</dbReference>
<dbReference type="AlphaFoldDB" id="A0A4Q7NEH0"/>
<comment type="caution">
    <text evidence="5">The sequence shown here is derived from an EMBL/GenBank/DDBJ whole genome shotgun (WGS) entry which is preliminary data.</text>
</comment>
<dbReference type="GO" id="GO:0043565">
    <property type="term" value="F:sequence-specific DNA binding"/>
    <property type="evidence" value="ECO:0007669"/>
    <property type="project" value="InterPro"/>
</dbReference>
<keyword evidence="1" id="KW-0805">Transcription regulation</keyword>
<dbReference type="InterPro" id="IPR018062">
    <property type="entry name" value="HTH_AraC-typ_CS"/>
</dbReference>
<evidence type="ECO:0000313" key="6">
    <source>
        <dbReference type="Proteomes" id="UP000292445"/>
    </source>
</evidence>
<accession>A0A4Q7NEH0</accession>
<dbReference type="InterPro" id="IPR018060">
    <property type="entry name" value="HTH_AraC"/>
</dbReference>
<reference evidence="5 6" key="1">
    <citation type="submission" date="2019-02" db="EMBL/GenBank/DDBJ databases">
        <title>Genomic Encyclopedia of Type Strains, Phase IV (KMG-IV): sequencing the most valuable type-strain genomes for metagenomic binning, comparative biology and taxonomic classification.</title>
        <authorList>
            <person name="Goeker M."/>
        </authorList>
    </citation>
    <scope>NUCLEOTIDE SEQUENCE [LARGE SCALE GENOMIC DNA]</scope>
    <source>
        <strain evidence="5 6">K24</strain>
    </source>
</reference>
<dbReference type="InterPro" id="IPR050204">
    <property type="entry name" value="AraC_XylS_family_regulators"/>
</dbReference>
<dbReference type="Proteomes" id="UP000292445">
    <property type="component" value="Unassembled WGS sequence"/>
</dbReference>
<evidence type="ECO:0000313" key="5">
    <source>
        <dbReference type="EMBL" id="RZS81436.1"/>
    </source>
</evidence>
<evidence type="ECO:0000259" key="4">
    <source>
        <dbReference type="PROSITE" id="PS01124"/>
    </source>
</evidence>
<keyword evidence="3" id="KW-0804">Transcription</keyword>
<dbReference type="PANTHER" id="PTHR46796">
    <property type="entry name" value="HTH-TYPE TRANSCRIPTIONAL ACTIVATOR RHAS-RELATED"/>
    <property type="match status" value="1"/>
</dbReference>
<gene>
    <name evidence="5" type="ORF">EV675_4059</name>
</gene>
<dbReference type="InterPro" id="IPR035418">
    <property type="entry name" value="AraC-bd_2"/>
</dbReference>
<keyword evidence="6" id="KW-1185">Reference proteome</keyword>
<dbReference type="InterPro" id="IPR009057">
    <property type="entry name" value="Homeodomain-like_sf"/>
</dbReference>
<name>A0A4Q7NEH0_9BURK</name>
<dbReference type="Pfam" id="PF12833">
    <property type="entry name" value="HTH_18"/>
    <property type="match status" value="1"/>
</dbReference>
<evidence type="ECO:0000256" key="2">
    <source>
        <dbReference type="ARBA" id="ARBA00023125"/>
    </source>
</evidence>
<proteinExistence type="predicted"/>
<organism evidence="5 6">
    <name type="scientific">Pigmentiphaga kullae</name>
    <dbReference type="NCBI Taxonomy" id="151784"/>
    <lineage>
        <taxon>Bacteria</taxon>
        <taxon>Pseudomonadati</taxon>
        <taxon>Pseudomonadota</taxon>
        <taxon>Betaproteobacteria</taxon>
        <taxon>Burkholderiales</taxon>
        <taxon>Alcaligenaceae</taxon>
        <taxon>Pigmentiphaga</taxon>
    </lineage>
</organism>
<dbReference type="PROSITE" id="PS00041">
    <property type="entry name" value="HTH_ARAC_FAMILY_1"/>
    <property type="match status" value="1"/>
</dbReference>
<dbReference type="SMART" id="SM00342">
    <property type="entry name" value="HTH_ARAC"/>
    <property type="match status" value="1"/>
</dbReference>
<dbReference type="OrthoDB" id="9178898at2"/>
<protein>
    <submittedName>
        <fullName evidence="5">AraC-like protein</fullName>
    </submittedName>
</protein>
<dbReference type="Pfam" id="PF14525">
    <property type="entry name" value="AraC_binding_2"/>
    <property type="match status" value="1"/>
</dbReference>
<evidence type="ECO:0000256" key="1">
    <source>
        <dbReference type="ARBA" id="ARBA00023015"/>
    </source>
</evidence>
<dbReference type="SUPFAM" id="SSF46689">
    <property type="entry name" value="Homeodomain-like"/>
    <property type="match status" value="1"/>
</dbReference>
<dbReference type="Gene3D" id="1.10.10.60">
    <property type="entry name" value="Homeodomain-like"/>
    <property type="match status" value="1"/>
</dbReference>
<keyword evidence="2" id="KW-0238">DNA-binding</keyword>
<dbReference type="GO" id="GO:0003700">
    <property type="term" value="F:DNA-binding transcription factor activity"/>
    <property type="evidence" value="ECO:0007669"/>
    <property type="project" value="InterPro"/>
</dbReference>